<evidence type="ECO:0000313" key="3">
    <source>
        <dbReference type="Proteomes" id="UP001165586"/>
    </source>
</evidence>
<keyword evidence="3" id="KW-1185">Reference proteome</keyword>
<sequence>MAGYGTDSYISWKQADDARLAQQANQQNQNIQSGNRMMGTTTTAGSDIGSAIMSARYGSDWDKQQGAIPTPQEQTPPDTNLASGQGYKGIIPTGQDQQYNQSETSVQPTNDPTSQAGGADAAAAQQKEIDKTSQQVADQAAKGGVAVPAVDTNDPASAFAARNQNINAGVGNPITGTNTPKMPAPLTEQQQKNNALDKAGQETFQSM</sequence>
<evidence type="ECO:0000256" key="1">
    <source>
        <dbReference type="SAM" id="MobiDB-lite"/>
    </source>
</evidence>
<organism evidence="2 3">
    <name type="scientific">Herbiconiux daphne</name>
    <dbReference type="NCBI Taxonomy" id="2970914"/>
    <lineage>
        <taxon>Bacteria</taxon>
        <taxon>Bacillati</taxon>
        <taxon>Actinomycetota</taxon>
        <taxon>Actinomycetes</taxon>
        <taxon>Micrococcales</taxon>
        <taxon>Microbacteriaceae</taxon>
        <taxon>Herbiconiux</taxon>
    </lineage>
</organism>
<comment type="caution">
    <text evidence="2">The sequence shown here is derived from an EMBL/GenBank/DDBJ whole genome shotgun (WGS) entry which is preliminary data.</text>
</comment>
<feature type="compositionally biased region" description="Polar residues" evidence="1">
    <location>
        <begin position="71"/>
        <end position="83"/>
    </location>
</feature>
<gene>
    <name evidence="2" type="ORF">N1032_24470</name>
</gene>
<accession>A0ABT2HAC8</accession>
<feature type="compositionally biased region" description="Polar residues" evidence="1">
    <location>
        <begin position="94"/>
        <end position="114"/>
    </location>
</feature>
<feature type="region of interest" description="Disordered" evidence="1">
    <location>
        <begin position="61"/>
        <end position="132"/>
    </location>
</feature>
<feature type="region of interest" description="Disordered" evidence="1">
    <location>
        <begin position="165"/>
        <end position="207"/>
    </location>
</feature>
<feature type="compositionally biased region" description="Low complexity" evidence="1">
    <location>
        <begin position="20"/>
        <end position="32"/>
    </location>
</feature>
<name>A0ABT2HAC8_9MICO</name>
<feature type="compositionally biased region" description="Low complexity" evidence="1">
    <location>
        <begin position="115"/>
        <end position="126"/>
    </location>
</feature>
<reference evidence="2" key="1">
    <citation type="submission" date="2022-08" db="EMBL/GenBank/DDBJ databases">
        <authorList>
            <person name="Deng Y."/>
            <person name="Han X.-F."/>
            <person name="Zhang Y.-Q."/>
        </authorList>
    </citation>
    <scope>NUCLEOTIDE SEQUENCE</scope>
    <source>
        <strain evidence="2">CPCC 203386</strain>
    </source>
</reference>
<proteinExistence type="predicted"/>
<dbReference type="Proteomes" id="UP001165586">
    <property type="component" value="Unassembled WGS sequence"/>
</dbReference>
<feature type="region of interest" description="Disordered" evidence="1">
    <location>
        <begin position="20"/>
        <end position="43"/>
    </location>
</feature>
<protein>
    <submittedName>
        <fullName evidence="2">Uncharacterized protein</fullName>
    </submittedName>
</protein>
<dbReference type="RefSeq" id="WP_259543111.1">
    <property type="nucleotide sequence ID" value="NZ_JANLCJ010000255.1"/>
</dbReference>
<feature type="compositionally biased region" description="Polar residues" evidence="1">
    <location>
        <begin position="33"/>
        <end position="43"/>
    </location>
</feature>
<dbReference type="EMBL" id="JANLCJ010000255">
    <property type="protein sequence ID" value="MCS5736889.1"/>
    <property type="molecule type" value="Genomic_DNA"/>
</dbReference>
<feature type="non-terminal residue" evidence="2">
    <location>
        <position position="207"/>
    </location>
</feature>
<evidence type="ECO:0000313" key="2">
    <source>
        <dbReference type="EMBL" id="MCS5736889.1"/>
    </source>
</evidence>